<protein>
    <recommendedName>
        <fullName evidence="4">Integral membrane protein</fullName>
    </recommendedName>
</protein>
<gene>
    <name evidence="2" type="ORF">ACKI18_39370</name>
</gene>
<name>A0ABW9I6Y3_9ACTN</name>
<sequence length="76" mass="8094">MPRHEFRPGRLLAGLFLSLAGALYAGDAGGLWETPWFAMFPLVMFGLGVAGVAGATARTVRKRRARRPGAPAEPSL</sequence>
<evidence type="ECO:0000256" key="1">
    <source>
        <dbReference type="SAM" id="Phobius"/>
    </source>
</evidence>
<dbReference type="RefSeq" id="WP_409123725.1">
    <property type="nucleotide sequence ID" value="NZ_JBJVNI010000028.1"/>
</dbReference>
<keyword evidence="3" id="KW-1185">Reference proteome</keyword>
<keyword evidence="1" id="KW-0812">Transmembrane</keyword>
<accession>A0ABW9I6Y3</accession>
<evidence type="ECO:0000313" key="2">
    <source>
        <dbReference type="EMBL" id="MFM9614732.1"/>
    </source>
</evidence>
<keyword evidence="1" id="KW-1133">Transmembrane helix</keyword>
<feature type="transmembrane region" description="Helical" evidence="1">
    <location>
        <begin position="35"/>
        <end position="57"/>
    </location>
</feature>
<evidence type="ECO:0000313" key="3">
    <source>
        <dbReference type="Proteomes" id="UP001631957"/>
    </source>
</evidence>
<dbReference type="EMBL" id="JBJVNI010000028">
    <property type="protein sequence ID" value="MFM9614732.1"/>
    <property type="molecule type" value="Genomic_DNA"/>
</dbReference>
<evidence type="ECO:0008006" key="4">
    <source>
        <dbReference type="Google" id="ProtNLM"/>
    </source>
</evidence>
<keyword evidence="1" id="KW-0472">Membrane</keyword>
<dbReference type="Proteomes" id="UP001631957">
    <property type="component" value="Unassembled WGS sequence"/>
</dbReference>
<comment type="caution">
    <text evidence="2">The sequence shown here is derived from an EMBL/GenBank/DDBJ whole genome shotgun (WGS) entry which is preliminary data.</text>
</comment>
<proteinExistence type="predicted"/>
<reference evidence="2 3" key="1">
    <citation type="submission" date="2024-12" db="EMBL/GenBank/DDBJ databases">
        <title>Forecasting of Potato common scab and diversities of Pathogenic streptomyces spp. in china.</title>
        <authorList>
            <person name="Handique U."/>
            <person name="Wu J."/>
        </authorList>
    </citation>
    <scope>NUCLEOTIDE SEQUENCE [LARGE SCALE GENOMIC DNA]</scope>
    <source>
        <strain evidence="2 3">ZRIMU1530</strain>
    </source>
</reference>
<organism evidence="2 3">
    <name type="scientific">Streptomyces niveiscabiei</name>
    <dbReference type="NCBI Taxonomy" id="164115"/>
    <lineage>
        <taxon>Bacteria</taxon>
        <taxon>Bacillati</taxon>
        <taxon>Actinomycetota</taxon>
        <taxon>Actinomycetes</taxon>
        <taxon>Kitasatosporales</taxon>
        <taxon>Streptomycetaceae</taxon>
        <taxon>Streptomyces</taxon>
    </lineage>
</organism>